<feature type="chain" id="PRO_5046323193" evidence="1">
    <location>
        <begin position="21"/>
        <end position="159"/>
    </location>
</feature>
<dbReference type="Proteomes" id="UP001597532">
    <property type="component" value="Unassembled WGS sequence"/>
</dbReference>
<sequence>MKNYLLIGLVGLLTLFFACSHEDDNLNKVTKDEVIVLYDFTLNVNSPLGNSVEGAKDSFFYIVGTSKVISRYGSCGKSTDISSANWTRTIDYKTDGGDGLGGAIGGLLDNVDKDDSNTPDGVAYLKDYRGIVQENSSITLFSIDENGDFSLKLFNSRGV</sequence>
<reference evidence="3" key="1">
    <citation type="journal article" date="2019" name="Int. J. Syst. Evol. Microbiol.">
        <title>The Global Catalogue of Microorganisms (GCM) 10K type strain sequencing project: providing services to taxonomists for standard genome sequencing and annotation.</title>
        <authorList>
            <consortium name="The Broad Institute Genomics Platform"/>
            <consortium name="The Broad Institute Genome Sequencing Center for Infectious Disease"/>
            <person name="Wu L."/>
            <person name="Ma J."/>
        </authorList>
    </citation>
    <scope>NUCLEOTIDE SEQUENCE [LARGE SCALE GENOMIC DNA]</scope>
    <source>
        <strain evidence="3">KCTC 52924</strain>
    </source>
</reference>
<feature type="signal peptide" evidence="1">
    <location>
        <begin position="1"/>
        <end position="20"/>
    </location>
</feature>
<dbReference type="RefSeq" id="WP_251806807.1">
    <property type="nucleotide sequence ID" value="NZ_CP166679.1"/>
</dbReference>
<name>A0ABW5VBT3_9FLAO</name>
<dbReference type="PROSITE" id="PS51257">
    <property type="entry name" value="PROKAR_LIPOPROTEIN"/>
    <property type="match status" value="1"/>
</dbReference>
<gene>
    <name evidence="2" type="ORF">ACFS1K_03340</name>
</gene>
<dbReference type="EMBL" id="JBHUOK010000004">
    <property type="protein sequence ID" value="MFD2788791.1"/>
    <property type="molecule type" value="Genomic_DNA"/>
</dbReference>
<proteinExistence type="predicted"/>
<organism evidence="2 3">
    <name type="scientific">Arenibacter antarcticus</name>
    <dbReference type="NCBI Taxonomy" id="2040469"/>
    <lineage>
        <taxon>Bacteria</taxon>
        <taxon>Pseudomonadati</taxon>
        <taxon>Bacteroidota</taxon>
        <taxon>Flavobacteriia</taxon>
        <taxon>Flavobacteriales</taxon>
        <taxon>Flavobacteriaceae</taxon>
        <taxon>Arenibacter</taxon>
    </lineage>
</organism>
<accession>A0ABW5VBT3</accession>
<evidence type="ECO:0000313" key="3">
    <source>
        <dbReference type="Proteomes" id="UP001597532"/>
    </source>
</evidence>
<evidence type="ECO:0000256" key="1">
    <source>
        <dbReference type="SAM" id="SignalP"/>
    </source>
</evidence>
<comment type="caution">
    <text evidence="2">The sequence shown here is derived from an EMBL/GenBank/DDBJ whole genome shotgun (WGS) entry which is preliminary data.</text>
</comment>
<evidence type="ECO:0000313" key="2">
    <source>
        <dbReference type="EMBL" id="MFD2788791.1"/>
    </source>
</evidence>
<protein>
    <submittedName>
        <fullName evidence="2">Uncharacterized protein</fullName>
    </submittedName>
</protein>
<keyword evidence="3" id="KW-1185">Reference proteome</keyword>
<keyword evidence="1" id="KW-0732">Signal</keyword>